<dbReference type="PRINTS" id="PR00368">
    <property type="entry name" value="FADPNR"/>
</dbReference>
<organism evidence="4 5">
    <name type="scientific">Exophiala dermatitidis (strain ATCC 34100 / CBS 525.76 / NIH/UT8656)</name>
    <name type="common">Black yeast</name>
    <name type="synonym">Wangiella dermatitidis</name>
    <dbReference type="NCBI Taxonomy" id="858893"/>
    <lineage>
        <taxon>Eukaryota</taxon>
        <taxon>Fungi</taxon>
        <taxon>Dikarya</taxon>
        <taxon>Ascomycota</taxon>
        <taxon>Pezizomycotina</taxon>
        <taxon>Eurotiomycetes</taxon>
        <taxon>Chaetothyriomycetidae</taxon>
        <taxon>Chaetothyriales</taxon>
        <taxon>Herpotrichiellaceae</taxon>
        <taxon>Exophiala</taxon>
    </lineage>
</organism>
<dbReference type="Proteomes" id="UP000007304">
    <property type="component" value="Unassembled WGS sequence"/>
</dbReference>
<protein>
    <submittedName>
        <fullName evidence="4">Cyclohexanone monooxygenase</fullName>
    </submittedName>
</protein>
<evidence type="ECO:0000256" key="2">
    <source>
        <dbReference type="ARBA" id="ARBA00010139"/>
    </source>
</evidence>
<evidence type="ECO:0000313" key="5">
    <source>
        <dbReference type="Proteomes" id="UP000007304"/>
    </source>
</evidence>
<dbReference type="GO" id="GO:0004497">
    <property type="term" value="F:monooxygenase activity"/>
    <property type="evidence" value="ECO:0007669"/>
    <property type="project" value="UniProtKB-KW"/>
</dbReference>
<dbReference type="PANTHER" id="PTHR42877">
    <property type="entry name" value="L-ORNITHINE N(5)-MONOOXYGENASE-RELATED"/>
    <property type="match status" value="1"/>
</dbReference>
<dbReference type="Gene3D" id="3.50.50.60">
    <property type="entry name" value="FAD/NAD(P)-binding domain"/>
    <property type="match status" value="2"/>
</dbReference>
<dbReference type="OMA" id="GWHAMVE"/>
<dbReference type="RefSeq" id="XP_009156709.1">
    <property type="nucleotide sequence ID" value="XM_009158461.1"/>
</dbReference>
<dbReference type="PRINTS" id="PR00469">
    <property type="entry name" value="PNDRDTASEII"/>
</dbReference>
<dbReference type="InterPro" id="IPR051209">
    <property type="entry name" value="FAD-bind_Monooxygenase_sf"/>
</dbReference>
<evidence type="ECO:0000256" key="3">
    <source>
        <dbReference type="SAM" id="MobiDB-lite"/>
    </source>
</evidence>
<dbReference type="eggNOG" id="KOG1399">
    <property type="taxonomic scope" value="Eukaryota"/>
</dbReference>
<feature type="region of interest" description="Disordered" evidence="3">
    <location>
        <begin position="1"/>
        <end position="22"/>
    </location>
</feature>
<dbReference type="AlphaFoldDB" id="H6BXK0"/>
<dbReference type="VEuPathDB" id="FungiDB:HMPREF1120_04337"/>
<gene>
    <name evidence="4" type="ORF">HMPREF1120_04337</name>
</gene>
<dbReference type="GeneID" id="20308976"/>
<dbReference type="PANTHER" id="PTHR42877:SF6">
    <property type="entry name" value="MONOOXYGENASE, PUTATIVE (AFU_ORTHOLOGUE AFUA_3G15050)-RELATED"/>
    <property type="match status" value="1"/>
</dbReference>
<sequence length="584" mass="65266">MLTSPTESDSYSSQNEEFRLEQGPYTPEKPVKVIIVGAGIAGIAASILLTTKVPNLSYVLFEKNGSVSGGWTQNRYPGVRCDVPSHAYQLTFAPNPNWSEYYAPGEEIRRYYEDVVQYYGVDKHLKLKHEVLSAVWNDDTAEWEVMVRNLTTGQEFLEKADFFVSAQGRINKPKAPEIPGLTTTFQGHVCHTATWDESYDFSGKRIAVVGNGASGIQVLVNLLSRVEHISHFVRSRQWVLPTFAAGFIEAKSSLPGGYVFTKAEKDKFASDPRAYLEFRKGIEKRLHPGNKGGVAGSPENESIKQRCIESMRERLGGDEEWLRRLLPNYAPGCKRTTPAPGYLEALLTSQVTYVDTPISHATSTGLVDHQGTERHVDAIILATGFENGFRPLFPTIGRNGVDLNRQWAPDGPIGYPETYFGVMAPEMPNYFAVLQAQSYAVGGTVPLHCELSATYIAKVIRKVQSQGYKSVAPSQEATADFNEYVDQYFADKVTSDSCNSWLKNGTGKSRTLFGWPGTGHHRINILKEPRWEDFVFQRSETGRRNRYHYFGNGSTEEDEAKDLDALTGYLEEVGKVDLARLHER</sequence>
<keyword evidence="4" id="KW-0560">Oxidoreductase</keyword>
<dbReference type="SUPFAM" id="SSF51905">
    <property type="entry name" value="FAD/NAD(P)-binding domain"/>
    <property type="match status" value="3"/>
</dbReference>
<dbReference type="InterPro" id="IPR036188">
    <property type="entry name" value="FAD/NAD-bd_sf"/>
</dbReference>
<evidence type="ECO:0000256" key="1">
    <source>
        <dbReference type="ARBA" id="ARBA00001974"/>
    </source>
</evidence>
<evidence type="ECO:0000313" key="4">
    <source>
        <dbReference type="EMBL" id="EHY56248.1"/>
    </source>
</evidence>
<dbReference type="HOGENOM" id="CLU_006937_6_1_1"/>
<dbReference type="Pfam" id="PF13450">
    <property type="entry name" value="NAD_binding_8"/>
    <property type="match status" value="1"/>
</dbReference>
<accession>H6BXK0</accession>
<keyword evidence="4" id="KW-0503">Monooxygenase</keyword>
<dbReference type="InParanoid" id="H6BXK0"/>
<reference evidence="4" key="1">
    <citation type="submission" date="2011-07" db="EMBL/GenBank/DDBJ databases">
        <title>The Genome Sequence of Exophiala (Wangiella) dermatitidis NIH/UT8656.</title>
        <authorList>
            <consortium name="The Broad Institute Genome Sequencing Platform"/>
            <person name="Cuomo C."/>
            <person name="Wang Z."/>
            <person name="Hunicke-Smith S."/>
            <person name="Szanislo P.J."/>
            <person name="Earl A."/>
            <person name="Young S.K."/>
            <person name="Zeng Q."/>
            <person name="Gargeya S."/>
            <person name="Fitzgerald M."/>
            <person name="Haas B."/>
            <person name="Abouelleil A."/>
            <person name="Alvarado L."/>
            <person name="Arachchi H.M."/>
            <person name="Berlin A."/>
            <person name="Brown A."/>
            <person name="Chapman S.B."/>
            <person name="Chen Z."/>
            <person name="Dunbar C."/>
            <person name="Freedman E."/>
            <person name="Gearin G."/>
            <person name="Gellesch M."/>
            <person name="Goldberg J."/>
            <person name="Griggs A."/>
            <person name="Gujja S."/>
            <person name="Heiman D."/>
            <person name="Howarth C."/>
            <person name="Larson L."/>
            <person name="Lui A."/>
            <person name="MacDonald P.J.P."/>
            <person name="Montmayeur A."/>
            <person name="Murphy C."/>
            <person name="Neiman D."/>
            <person name="Pearson M."/>
            <person name="Priest M."/>
            <person name="Roberts A."/>
            <person name="Saif S."/>
            <person name="Shea T."/>
            <person name="Shenoy N."/>
            <person name="Sisk P."/>
            <person name="Stolte C."/>
            <person name="Sykes S."/>
            <person name="Wortman J."/>
            <person name="Nusbaum C."/>
            <person name="Birren B."/>
        </authorList>
    </citation>
    <scope>NUCLEOTIDE SEQUENCE</scope>
    <source>
        <strain evidence="4">NIH/UT8656</strain>
    </source>
</reference>
<name>H6BXK0_EXODN</name>
<dbReference type="OrthoDB" id="74360at2759"/>
<comment type="similarity">
    <text evidence="2">Belongs to the FAD-binding monooxygenase family.</text>
</comment>
<feature type="compositionally biased region" description="Polar residues" evidence="3">
    <location>
        <begin position="1"/>
        <end position="15"/>
    </location>
</feature>
<comment type="cofactor">
    <cofactor evidence="1">
        <name>FAD</name>
        <dbReference type="ChEBI" id="CHEBI:57692"/>
    </cofactor>
</comment>
<keyword evidence="5" id="KW-1185">Reference proteome</keyword>
<proteinExistence type="inferred from homology"/>
<dbReference type="EMBL" id="JH226132">
    <property type="protein sequence ID" value="EHY56248.1"/>
    <property type="molecule type" value="Genomic_DNA"/>
</dbReference>